<feature type="transmembrane region" description="Helical" evidence="5">
    <location>
        <begin position="6"/>
        <end position="22"/>
    </location>
</feature>
<comment type="caution">
    <text evidence="6">The sequence shown here is derived from an EMBL/GenBank/DDBJ whole genome shotgun (WGS) entry which is preliminary data.</text>
</comment>
<evidence type="ECO:0000256" key="2">
    <source>
        <dbReference type="ARBA" id="ARBA00022692"/>
    </source>
</evidence>
<dbReference type="GO" id="GO:0016740">
    <property type="term" value="F:transferase activity"/>
    <property type="evidence" value="ECO:0007669"/>
    <property type="project" value="UniProtKB-ARBA"/>
</dbReference>
<evidence type="ECO:0000313" key="6">
    <source>
        <dbReference type="EMBL" id="GAI89451.1"/>
    </source>
</evidence>
<evidence type="ECO:0000256" key="4">
    <source>
        <dbReference type="ARBA" id="ARBA00023136"/>
    </source>
</evidence>
<name>X1TDN2_9ZZZZ</name>
<proteinExistence type="predicted"/>
<keyword evidence="2 5" id="KW-0812">Transmembrane</keyword>
<organism evidence="6">
    <name type="scientific">marine sediment metagenome</name>
    <dbReference type="NCBI Taxonomy" id="412755"/>
    <lineage>
        <taxon>unclassified sequences</taxon>
        <taxon>metagenomes</taxon>
        <taxon>ecological metagenomes</taxon>
    </lineage>
</organism>
<sequence>MKPFIAYIIMGIMGILILIRCLPVGVKKRKKFEIFAEIGIGLFISIIILGLTSFDNLILKRAEIIYLQYISIIFFIIGIFLIISSFIALKRIGKPISGLENTTKMIHRGIFKFLRHPLYLGLSLFTIGFLFTYQAIALIIIGFVAVILFYLASRVEDSYNVRKFGSVYDEYMKNVPMWNFILGMIRNRKMRY</sequence>
<dbReference type="PANTHER" id="PTHR12714">
    <property type="entry name" value="PROTEIN-S ISOPRENYLCYSTEINE O-METHYLTRANSFERASE"/>
    <property type="match status" value="1"/>
</dbReference>
<evidence type="ECO:0008006" key="7">
    <source>
        <dbReference type="Google" id="ProtNLM"/>
    </source>
</evidence>
<feature type="transmembrane region" description="Helical" evidence="5">
    <location>
        <begin position="66"/>
        <end position="89"/>
    </location>
</feature>
<dbReference type="AlphaFoldDB" id="X1TDN2"/>
<dbReference type="GO" id="GO:0012505">
    <property type="term" value="C:endomembrane system"/>
    <property type="evidence" value="ECO:0007669"/>
    <property type="project" value="UniProtKB-SubCell"/>
</dbReference>
<accession>X1TDN2</accession>
<evidence type="ECO:0000256" key="3">
    <source>
        <dbReference type="ARBA" id="ARBA00022989"/>
    </source>
</evidence>
<keyword evidence="4 5" id="KW-0472">Membrane</keyword>
<dbReference type="Gene3D" id="1.20.120.1630">
    <property type="match status" value="1"/>
</dbReference>
<keyword evidence="3 5" id="KW-1133">Transmembrane helix</keyword>
<gene>
    <name evidence="6" type="ORF">S12H4_36167</name>
</gene>
<protein>
    <recommendedName>
        <fullName evidence="7">Steroid 5-alpha reductase C-terminal domain-containing protein</fullName>
    </recommendedName>
</protein>
<comment type="subcellular location">
    <subcellularLocation>
        <location evidence="1">Endomembrane system</location>
        <topology evidence="1">Multi-pass membrane protein</topology>
    </subcellularLocation>
</comment>
<dbReference type="Pfam" id="PF04191">
    <property type="entry name" value="PEMT"/>
    <property type="match status" value="1"/>
</dbReference>
<reference evidence="6" key="1">
    <citation type="journal article" date="2014" name="Front. Microbiol.">
        <title>High frequency of phylogenetically diverse reductive dehalogenase-homologous genes in deep subseafloor sedimentary metagenomes.</title>
        <authorList>
            <person name="Kawai M."/>
            <person name="Futagami T."/>
            <person name="Toyoda A."/>
            <person name="Takaki Y."/>
            <person name="Nishi S."/>
            <person name="Hori S."/>
            <person name="Arai W."/>
            <person name="Tsubouchi T."/>
            <person name="Morono Y."/>
            <person name="Uchiyama I."/>
            <person name="Ito T."/>
            <person name="Fujiyama A."/>
            <person name="Inagaki F."/>
            <person name="Takami H."/>
        </authorList>
    </citation>
    <scope>NUCLEOTIDE SEQUENCE</scope>
    <source>
        <strain evidence="6">Expedition CK06-06</strain>
    </source>
</reference>
<evidence type="ECO:0000256" key="5">
    <source>
        <dbReference type="SAM" id="Phobius"/>
    </source>
</evidence>
<dbReference type="PANTHER" id="PTHR12714:SF9">
    <property type="entry name" value="PROTEIN-S-ISOPRENYLCYSTEINE O-METHYLTRANSFERASE"/>
    <property type="match status" value="1"/>
</dbReference>
<feature type="transmembrane region" description="Helical" evidence="5">
    <location>
        <begin position="118"/>
        <end position="151"/>
    </location>
</feature>
<feature type="transmembrane region" description="Helical" evidence="5">
    <location>
        <begin position="34"/>
        <end position="54"/>
    </location>
</feature>
<evidence type="ECO:0000256" key="1">
    <source>
        <dbReference type="ARBA" id="ARBA00004127"/>
    </source>
</evidence>
<dbReference type="InterPro" id="IPR007318">
    <property type="entry name" value="Phopholipid_MeTrfase"/>
</dbReference>
<dbReference type="EMBL" id="BARW01021545">
    <property type="protein sequence ID" value="GAI89451.1"/>
    <property type="molecule type" value="Genomic_DNA"/>
</dbReference>